<dbReference type="RefSeq" id="WP_071793929.1">
    <property type="nucleotide sequence ID" value="NZ_LZDD01000002.1"/>
</dbReference>
<accession>A0A1L8MLP4</accession>
<dbReference type="PANTHER" id="PTHR43537">
    <property type="entry name" value="TRANSCRIPTIONAL REGULATOR, GNTR FAMILY"/>
    <property type="match status" value="1"/>
</dbReference>
<proteinExistence type="predicted"/>
<dbReference type="PROSITE" id="PS50949">
    <property type="entry name" value="HTH_GNTR"/>
    <property type="match status" value="1"/>
</dbReference>
<name>A0A1L8MLP4_9STRE</name>
<dbReference type="InterPro" id="IPR000524">
    <property type="entry name" value="Tscrpt_reg_HTH_GntR"/>
</dbReference>
<dbReference type="InterPro" id="IPR036390">
    <property type="entry name" value="WH_DNA-bd_sf"/>
</dbReference>
<dbReference type="AlphaFoldDB" id="A0A1L8MLP4"/>
<keyword evidence="2" id="KW-0238">DNA-binding</keyword>
<evidence type="ECO:0000313" key="6">
    <source>
        <dbReference type="Proteomes" id="UP000182015"/>
    </source>
</evidence>
<dbReference type="OrthoDB" id="9781630at2"/>
<dbReference type="PANTHER" id="PTHR43537:SF5">
    <property type="entry name" value="UXU OPERON TRANSCRIPTIONAL REGULATOR"/>
    <property type="match status" value="1"/>
</dbReference>
<keyword evidence="6" id="KW-1185">Reference proteome</keyword>
<evidence type="ECO:0000259" key="4">
    <source>
        <dbReference type="PROSITE" id="PS50949"/>
    </source>
</evidence>
<dbReference type="GO" id="GO:0003700">
    <property type="term" value="F:DNA-binding transcription factor activity"/>
    <property type="evidence" value="ECO:0007669"/>
    <property type="project" value="InterPro"/>
</dbReference>
<dbReference type="Pfam" id="PF00392">
    <property type="entry name" value="GntR"/>
    <property type="match status" value="1"/>
</dbReference>
<dbReference type="SUPFAM" id="SSF48008">
    <property type="entry name" value="GntR ligand-binding domain-like"/>
    <property type="match status" value="1"/>
</dbReference>
<dbReference type="InterPro" id="IPR036388">
    <property type="entry name" value="WH-like_DNA-bd_sf"/>
</dbReference>
<dbReference type="SMART" id="SM00895">
    <property type="entry name" value="FCD"/>
    <property type="match status" value="1"/>
</dbReference>
<dbReference type="STRING" id="1856638.A9Q68_06715"/>
<gene>
    <name evidence="5" type="ORF">A9Q68_06715</name>
</gene>
<evidence type="ECO:0000313" key="5">
    <source>
        <dbReference type="EMBL" id="OJF71673.1"/>
    </source>
</evidence>
<evidence type="ECO:0000256" key="3">
    <source>
        <dbReference type="ARBA" id="ARBA00023163"/>
    </source>
</evidence>
<feature type="domain" description="HTH gntR-type" evidence="4">
    <location>
        <begin position="18"/>
        <end position="85"/>
    </location>
</feature>
<dbReference type="GO" id="GO:0003677">
    <property type="term" value="F:DNA binding"/>
    <property type="evidence" value="ECO:0007669"/>
    <property type="project" value="UniProtKB-KW"/>
</dbReference>
<sequence length="233" mass="27403">MTSITQLVKNNLELSKNIPLKIALYEAFKKTIVLREIPAGTRINEKEFSTELNISRTPIRYALGVLEEEKLVEHIPNRGIIVKGVSLQDAHEIFEIRKSLETLASTTAMNKMTKADFDEMKELLETCEGYLLEHNIDNVLKNFNDFNNLIYEKSQMLRLKEIVSELQAYLLYFRRISISSDDRRRKALDEHWMIYRGMKNKDYQQVTLITHEHLNHSLDFIIQEMEQDNDPDR</sequence>
<dbReference type="Proteomes" id="UP000182015">
    <property type="component" value="Unassembled WGS sequence"/>
</dbReference>
<dbReference type="SUPFAM" id="SSF46785">
    <property type="entry name" value="Winged helix' DNA-binding domain"/>
    <property type="match status" value="1"/>
</dbReference>
<reference evidence="6" key="1">
    <citation type="submission" date="2016-06" db="EMBL/GenBank/DDBJ databases">
        <authorList>
            <person name="de Vries S.P.W."/>
            <person name="Hadjirin N.F."/>
            <person name="Lay E.M."/>
            <person name="Zadoks R.N."/>
            <person name="Peacock S.J."/>
            <person name="Parkhill J."/>
            <person name="Grant A.J."/>
            <person name="Mcdougall S."/>
            <person name="Holmes M.A."/>
        </authorList>
    </citation>
    <scope>NUCLEOTIDE SEQUENCE [LARGE SCALE GENOMIC DNA]</scope>
    <source>
        <strain evidence="6">NZ1587</strain>
    </source>
</reference>
<evidence type="ECO:0000256" key="2">
    <source>
        <dbReference type="ARBA" id="ARBA00023125"/>
    </source>
</evidence>
<dbReference type="Gene3D" id="1.10.10.10">
    <property type="entry name" value="Winged helix-like DNA-binding domain superfamily/Winged helix DNA-binding domain"/>
    <property type="match status" value="1"/>
</dbReference>
<protein>
    <submittedName>
        <fullName evidence="5">GntR family transcriptional regulator</fullName>
    </submittedName>
</protein>
<dbReference type="SMART" id="SM00345">
    <property type="entry name" value="HTH_GNTR"/>
    <property type="match status" value="1"/>
</dbReference>
<dbReference type="Pfam" id="PF07729">
    <property type="entry name" value="FCD"/>
    <property type="match status" value="1"/>
</dbReference>
<dbReference type="InterPro" id="IPR008920">
    <property type="entry name" value="TF_FadR/GntR_C"/>
</dbReference>
<dbReference type="Gene3D" id="1.20.120.530">
    <property type="entry name" value="GntR ligand-binding domain-like"/>
    <property type="match status" value="1"/>
</dbReference>
<organism evidence="5 6">
    <name type="scientific">Streptococcus bovimastitidis</name>
    <dbReference type="NCBI Taxonomy" id="1856638"/>
    <lineage>
        <taxon>Bacteria</taxon>
        <taxon>Bacillati</taxon>
        <taxon>Bacillota</taxon>
        <taxon>Bacilli</taxon>
        <taxon>Lactobacillales</taxon>
        <taxon>Streptococcaceae</taxon>
        <taxon>Streptococcus</taxon>
    </lineage>
</organism>
<keyword evidence="1" id="KW-0805">Transcription regulation</keyword>
<comment type="caution">
    <text evidence="5">The sequence shown here is derived from an EMBL/GenBank/DDBJ whole genome shotgun (WGS) entry which is preliminary data.</text>
</comment>
<evidence type="ECO:0000256" key="1">
    <source>
        <dbReference type="ARBA" id="ARBA00023015"/>
    </source>
</evidence>
<dbReference type="InterPro" id="IPR011711">
    <property type="entry name" value="GntR_C"/>
</dbReference>
<dbReference type="EMBL" id="LZDD01000002">
    <property type="protein sequence ID" value="OJF71673.1"/>
    <property type="molecule type" value="Genomic_DNA"/>
</dbReference>
<dbReference type="CDD" id="cd07377">
    <property type="entry name" value="WHTH_GntR"/>
    <property type="match status" value="1"/>
</dbReference>
<keyword evidence="3" id="KW-0804">Transcription</keyword>